<organism evidence="2 3">
    <name type="scientific">Chitinophaga oryziterrae</name>
    <dbReference type="NCBI Taxonomy" id="1031224"/>
    <lineage>
        <taxon>Bacteria</taxon>
        <taxon>Pseudomonadati</taxon>
        <taxon>Bacteroidota</taxon>
        <taxon>Chitinophagia</taxon>
        <taxon>Chitinophagales</taxon>
        <taxon>Chitinophagaceae</taxon>
        <taxon>Chitinophaga</taxon>
    </lineage>
</organism>
<dbReference type="OrthoDB" id="680057at2"/>
<keyword evidence="1" id="KW-0812">Transmembrane</keyword>
<comment type="caution">
    <text evidence="2">The sequence shown here is derived from an EMBL/GenBank/DDBJ whole genome shotgun (WGS) entry which is preliminary data.</text>
</comment>
<dbReference type="EMBL" id="WRXO01000004">
    <property type="protein sequence ID" value="MVT42159.1"/>
    <property type="molecule type" value="Genomic_DNA"/>
</dbReference>
<feature type="transmembrane region" description="Helical" evidence="1">
    <location>
        <begin position="39"/>
        <end position="64"/>
    </location>
</feature>
<dbReference type="AlphaFoldDB" id="A0A6N8JD11"/>
<gene>
    <name evidence="2" type="ORF">GO495_16320</name>
</gene>
<accession>A0A6N8JD11</accession>
<keyword evidence="1" id="KW-1133">Transmembrane helix</keyword>
<dbReference type="RefSeq" id="WP_157300788.1">
    <property type="nucleotide sequence ID" value="NZ_BAAAZB010000005.1"/>
</dbReference>
<keyword evidence="3" id="KW-1185">Reference proteome</keyword>
<dbReference type="Proteomes" id="UP000468388">
    <property type="component" value="Unassembled WGS sequence"/>
</dbReference>
<evidence type="ECO:0000313" key="3">
    <source>
        <dbReference type="Proteomes" id="UP000468388"/>
    </source>
</evidence>
<feature type="transmembrane region" description="Helical" evidence="1">
    <location>
        <begin position="76"/>
        <end position="92"/>
    </location>
</feature>
<protein>
    <submittedName>
        <fullName evidence="2">Uncharacterized protein</fullName>
    </submittedName>
</protein>
<evidence type="ECO:0000313" key="2">
    <source>
        <dbReference type="EMBL" id="MVT42159.1"/>
    </source>
</evidence>
<name>A0A6N8JD11_9BACT</name>
<keyword evidence="1" id="KW-0472">Membrane</keyword>
<evidence type="ECO:0000256" key="1">
    <source>
        <dbReference type="SAM" id="Phobius"/>
    </source>
</evidence>
<proteinExistence type="predicted"/>
<reference evidence="2 3" key="1">
    <citation type="submission" date="2019-12" db="EMBL/GenBank/DDBJ databases">
        <title>The draft genomic sequence of strain Chitinophaga oryziterrae JCM 16595.</title>
        <authorList>
            <person name="Zhang X."/>
        </authorList>
    </citation>
    <scope>NUCLEOTIDE SEQUENCE [LARGE SCALE GENOMIC DNA]</scope>
    <source>
        <strain evidence="2 3">JCM 16595</strain>
    </source>
</reference>
<sequence length="93" mass="10797">MGRLRFLLKLAFICNLCFLLVQFSRYVNMSKGFEAVIKSIIPLGMMVAFPLNVVTLIFAVVMLIMKRIGWKELPPYVFIVNIIILVSQFFFLF</sequence>
<feature type="transmembrane region" description="Helical" evidence="1">
    <location>
        <begin position="7"/>
        <end position="27"/>
    </location>
</feature>